<dbReference type="EMBL" id="CAACVJ010000246">
    <property type="protein sequence ID" value="VEP15245.1"/>
    <property type="molecule type" value="Genomic_DNA"/>
</dbReference>
<evidence type="ECO:0000313" key="1">
    <source>
        <dbReference type="EMBL" id="VEP15245.1"/>
    </source>
</evidence>
<organism evidence="1 2">
    <name type="scientific">Hyella patelloides LEGE 07179</name>
    <dbReference type="NCBI Taxonomy" id="945734"/>
    <lineage>
        <taxon>Bacteria</taxon>
        <taxon>Bacillati</taxon>
        <taxon>Cyanobacteriota</taxon>
        <taxon>Cyanophyceae</taxon>
        <taxon>Pleurocapsales</taxon>
        <taxon>Hyellaceae</taxon>
        <taxon>Hyella</taxon>
    </lineage>
</organism>
<evidence type="ECO:0000313" key="2">
    <source>
        <dbReference type="Proteomes" id="UP000320055"/>
    </source>
</evidence>
<keyword evidence="2" id="KW-1185">Reference proteome</keyword>
<gene>
    <name evidence="1" type="ORF">H1P_320016</name>
</gene>
<reference evidence="1 2" key="1">
    <citation type="submission" date="2019-01" db="EMBL/GenBank/DDBJ databases">
        <authorList>
            <person name="Brito A."/>
        </authorList>
    </citation>
    <scope>NUCLEOTIDE SEQUENCE [LARGE SCALE GENOMIC DNA]</scope>
    <source>
        <strain evidence="1">1</strain>
    </source>
</reference>
<name>A0A563VV20_9CYAN</name>
<dbReference type="AlphaFoldDB" id="A0A563VV20"/>
<dbReference type="Proteomes" id="UP000320055">
    <property type="component" value="Unassembled WGS sequence"/>
</dbReference>
<proteinExistence type="predicted"/>
<sequence>MRSLWFINLDDVREKVANTLNSLEQEVIISLANWKFLADALSL</sequence>
<protein>
    <submittedName>
        <fullName evidence="1">Uncharacterized protein</fullName>
    </submittedName>
</protein>
<accession>A0A563VV20</accession>